<evidence type="ECO:0008006" key="10">
    <source>
        <dbReference type="Google" id="ProtNLM"/>
    </source>
</evidence>
<keyword evidence="4" id="KW-0472">Membrane</keyword>
<evidence type="ECO:0000256" key="2">
    <source>
        <dbReference type="ARBA" id="ARBA00006275"/>
    </source>
</evidence>
<keyword evidence="5" id="KW-0998">Cell outer membrane</keyword>
<keyword evidence="3" id="KW-0732">Signal</keyword>
<dbReference type="SUPFAM" id="SSF48452">
    <property type="entry name" value="TPR-like"/>
    <property type="match status" value="1"/>
</dbReference>
<gene>
    <name evidence="8" type="ORF">BTO13_09870</name>
</gene>
<evidence type="ECO:0000313" key="9">
    <source>
        <dbReference type="Proteomes" id="UP000237608"/>
    </source>
</evidence>
<protein>
    <recommendedName>
        <fullName evidence="10">RagB/SusD family nutrient uptake outer membrane protein</fullName>
    </recommendedName>
</protein>
<evidence type="ECO:0000259" key="7">
    <source>
        <dbReference type="Pfam" id="PF14322"/>
    </source>
</evidence>
<dbReference type="Proteomes" id="UP000237608">
    <property type="component" value="Unassembled WGS sequence"/>
</dbReference>
<comment type="similarity">
    <text evidence="2">Belongs to the SusD family.</text>
</comment>
<feature type="domain" description="RagB/SusD" evidence="6">
    <location>
        <begin position="351"/>
        <end position="481"/>
    </location>
</feature>
<feature type="domain" description="SusD-like N-terminal" evidence="7">
    <location>
        <begin position="20"/>
        <end position="238"/>
    </location>
</feature>
<organism evidence="8 9">
    <name type="scientific">Polaribacter gangjinensis</name>
    <dbReference type="NCBI Taxonomy" id="574710"/>
    <lineage>
        <taxon>Bacteria</taxon>
        <taxon>Pseudomonadati</taxon>
        <taxon>Bacteroidota</taxon>
        <taxon>Flavobacteriia</taxon>
        <taxon>Flavobacteriales</taxon>
        <taxon>Flavobacteriaceae</taxon>
    </lineage>
</organism>
<sequence length="481" mass="54880">MKNYKITFLICLFVLISCNDFLKVEPGTQISINEQLSSKTGLELALNGIYYDIEDYLASESNVYADVQGGNITFSPFVTNKEITVPGTIQNSYNFSDIAQESDYVGSYNLLYEIINQANIILKYYDTFTFLTTDEKNQLEAELLVIRAFSHYQLSLLFAQNYGFTADASHPGIVYNSETLLIGVDFPSRKTMKETYDLLQADLDTALSLFTNNQFLAGPSHSLFNKKTTEALYARIALQMNDWEKAFLYSNNVITTSGIALISTNNYVTEWEKEEEPVSEIILEFSAPRTSEGAVSQSISQWFFYESNLNYKRYVASRDLLDLYDTNDIRKNMFITQNLPTKVAGVEQNLPYYFTKKFQNGAGTTHIRLSEMYLIRAEANARLNRENDALIDINILRQRANLSSLTSTGNLLEEIFLERRKELAFEGHLLFDLARFKKDVIRNKGCLATVCNLSYPSNFFVLPIPQASIELNENIRQNEGY</sequence>
<keyword evidence="9" id="KW-1185">Reference proteome</keyword>
<evidence type="ECO:0000313" key="8">
    <source>
        <dbReference type="EMBL" id="PQJ75517.1"/>
    </source>
</evidence>
<comment type="caution">
    <text evidence="8">The sequence shown here is derived from an EMBL/GenBank/DDBJ whole genome shotgun (WGS) entry which is preliminary data.</text>
</comment>
<accession>A0A2S7WD54</accession>
<dbReference type="OrthoDB" id="630434at2"/>
<evidence type="ECO:0000256" key="5">
    <source>
        <dbReference type="ARBA" id="ARBA00023237"/>
    </source>
</evidence>
<evidence type="ECO:0000256" key="4">
    <source>
        <dbReference type="ARBA" id="ARBA00023136"/>
    </source>
</evidence>
<evidence type="ECO:0000256" key="3">
    <source>
        <dbReference type="ARBA" id="ARBA00022729"/>
    </source>
</evidence>
<dbReference type="GO" id="GO:0009279">
    <property type="term" value="C:cell outer membrane"/>
    <property type="evidence" value="ECO:0007669"/>
    <property type="project" value="UniProtKB-SubCell"/>
</dbReference>
<dbReference type="InterPro" id="IPR033985">
    <property type="entry name" value="SusD-like_N"/>
</dbReference>
<dbReference type="InterPro" id="IPR011990">
    <property type="entry name" value="TPR-like_helical_dom_sf"/>
</dbReference>
<evidence type="ECO:0000259" key="6">
    <source>
        <dbReference type="Pfam" id="PF07980"/>
    </source>
</evidence>
<reference evidence="8 9" key="1">
    <citation type="submission" date="2016-12" db="EMBL/GenBank/DDBJ databases">
        <title>Trade-off between light-utilization and light-protection in marine flavobacteria.</title>
        <authorList>
            <person name="Kumagai Y."/>
            <person name="Yoshizawa S."/>
            <person name="Kogure K."/>
            <person name="Iwasaki W."/>
        </authorList>
    </citation>
    <scope>NUCLEOTIDE SEQUENCE [LARGE SCALE GENOMIC DNA]</scope>
    <source>
        <strain evidence="8 9">KCTC 22729</strain>
    </source>
</reference>
<dbReference type="EMBL" id="MSCL01000001">
    <property type="protein sequence ID" value="PQJ75517.1"/>
    <property type="molecule type" value="Genomic_DNA"/>
</dbReference>
<dbReference type="Pfam" id="PF07980">
    <property type="entry name" value="SusD_RagB"/>
    <property type="match status" value="1"/>
</dbReference>
<evidence type="ECO:0000256" key="1">
    <source>
        <dbReference type="ARBA" id="ARBA00004442"/>
    </source>
</evidence>
<dbReference type="InterPro" id="IPR012944">
    <property type="entry name" value="SusD_RagB_dom"/>
</dbReference>
<dbReference type="AlphaFoldDB" id="A0A2S7WD54"/>
<dbReference type="Pfam" id="PF14322">
    <property type="entry name" value="SusD-like_3"/>
    <property type="match status" value="1"/>
</dbReference>
<dbReference type="Gene3D" id="1.25.40.390">
    <property type="match status" value="1"/>
</dbReference>
<dbReference type="RefSeq" id="WP_105046661.1">
    <property type="nucleotide sequence ID" value="NZ_CP150662.1"/>
</dbReference>
<proteinExistence type="inferred from homology"/>
<name>A0A2S7WD54_9FLAO</name>
<comment type="subcellular location">
    <subcellularLocation>
        <location evidence="1">Cell outer membrane</location>
    </subcellularLocation>
</comment>
<dbReference type="PROSITE" id="PS51257">
    <property type="entry name" value="PROKAR_LIPOPROTEIN"/>
    <property type="match status" value="1"/>
</dbReference>